<feature type="domain" description="Prolyl 4-hydroxylase alpha subunit" evidence="7">
    <location>
        <begin position="106"/>
        <end position="318"/>
    </location>
</feature>
<keyword evidence="2" id="KW-0479">Metal-binding</keyword>
<evidence type="ECO:0000256" key="1">
    <source>
        <dbReference type="ARBA" id="ARBA00001961"/>
    </source>
</evidence>
<comment type="cofactor">
    <cofactor evidence="1">
        <name>L-ascorbate</name>
        <dbReference type="ChEBI" id="CHEBI:38290"/>
    </cofactor>
</comment>
<dbReference type="GeneID" id="92096350"/>
<dbReference type="PANTHER" id="PTHR10869">
    <property type="entry name" value="PROLYL 4-HYDROXYLASE ALPHA SUBUNIT"/>
    <property type="match status" value="1"/>
</dbReference>
<dbReference type="Proteomes" id="UP001480595">
    <property type="component" value="Unassembled WGS sequence"/>
</dbReference>
<dbReference type="Pfam" id="PF13640">
    <property type="entry name" value="2OG-FeII_Oxy_3"/>
    <property type="match status" value="1"/>
</dbReference>
<evidence type="ECO:0000313" key="9">
    <source>
        <dbReference type="Proteomes" id="UP001480595"/>
    </source>
</evidence>
<dbReference type="RefSeq" id="XP_066712397.1">
    <property type="nucleotide sequence ID" value="XM_066863287.1"/>
</dbReference>
<comment type="caution">
    <text evidence="8">The sequence shown here is derived from an EMBL/GenBank/DDBJ whole genome shotgun (WGS) entry which is preliminary data.</text>
</comment>
<proteinExistence type="predicted"/>
<accession>A0ABR1TWM6</accession>
<dbReference type="InterPro" id="IPR006620">
    <property type="entry name" value="Pro_4_hyd_alph"/>
</dbReference>
<dbReference type="PANTHER" id="PTHR10869:SF246">
    <property type="entry name" value="TRANSMEMBRANE PROLYL 4-HYDROXYLASE"/>
    <property type="match status" value="1"/>
</dbReference>
<dbReference type="EMBL" id="JAQQWL010000011">
    <property type="protein sequence ID" value="KAK8050148.1"/>
    <property type="molecule type" value="Genomic_DNA"/>
</dbReference>
<dbReference type="SMART" id="SM00702">
    <property type="entry name" value="P4Hc"/>
    <property type="match status" value="1"/>
</dbReference>
<evidence type="ECO:0000313" key="8">
    <source>
        <dbReference type="EMBL" id="KAK8050148.1"/>
    </source>
</evidence>
<evidence type="ECO:0000256" key="2">
    <source>
        <dbReference type="ARBA" id="ARBA00022723"/>
    </source>
</evidence>
<evidence type="ECO:0000259" key="7">
    <source>
        <dbReference type="SMART" id="SM00702"/>
    </source>
</evidence>
<keyword evidence="9" id="KW-1185">Reference proteome</keyword>
<evidence type="ECO:0000256" key="5">
    <source>
        <dbReference type="ARBA" id="ARBA00023004"/>
    </source>
</evidence>
<keyword evidence="4" id="KW-0560">Oxidoreductase</keyword>
<organism evidence="8 9">
    <name type="scientific">Apiospora phragmitis</name>
    <dbReference type="NCBI Taxonomy" id="2905665"/>
    <lineage>
        <taxon>Eukaryota</taxon>
        <taxon>Fungi</taxon>
        <taxon>Dikarya</taxon>
        <taxon>Ascomycota</taxon>
        <taxon>Pezizomycotina</taxon>
        <taxon>Sordariomycetes</taxon>
        <taxon>Xylariomycetidae</taxon>
        <taxon>Amphisphaeriales</taxon>
        <taxon>Apiosporaceae</taxon>
        <taxon>Apiospora</taxon>
    </lineage>
</organism>
<reference evidence="8 9" key="1">
    <citation type="submission" date="2023-01" db="EMBL/GenBank/DDBJ databases">
        <title>Analysis of 21 Apiospora genomes using comparative genomics revels a genus with tremendous synthesis potential of carbohydrate active enzymes and secondary metabolites.</title>
        <authorList>
            <person name="Sorensen T."/>
        </authorList>
    </citation>
    <scope>NUCLEOTIDE SEQUENCE [LARGE SCALE GENOMIC DNA]</scope>
    <source>
        <strain evidence="8 9">CBS 135458</strain>
    </source>
</reference>
<sequence>MTQAILPAFAVIEQNSAQMDSWNIVGLSIDQDILNILSPGGDGAFSGFSSRVGKAQPDHDYLSRHNRGGTAEPQRSPADEIEFVDIDSELQCEDYPLLGYVLHQEPLVMYIPSFVKPSEAAHIIGISEPGFGPAYVEDAGKIVPDQKARRSETAMPPRDETIRCIEQRVRNIQPWDDDHHHQGRQKQQQLKLEALGTQRYQAGGFFTLHYNYFAQPGKPDRASTLNFYLAANCTGGGTHFPRLPRPRDPAWCEFIECDDDTTEEEEAAAADGVVFKPIPGNAIYWENLREDGTGYEQTLHQGLPIKSGVKIGMNAWSWIFP</sequence>
<dbReference type="Gene3D" id="2.60.120.620">
    <property type="entry name" value="q2cbj1_9rhob like domain"/>
    <property type="match status" value="1"/>
</dbReference>
<evidence type="ECO:0000256" key="3">
    <source>
        <dbReference type="ARBA" id="ARBA00022964"/>
    </source>
</evidence>
<dbReference type="InterPro" id="IPR045054">
    <property type="entry name" value="P4HA-like"/>
</dbReference>
<feature type="region of interest" description="Disordered" evidence="6">
    <location>
        <begin position="56"/>
        <end position="77"/>
    </location>
</feature>
<keyword evidence="3" id="KW-0223">Dioxygenase</keyword>
<evidence type="ECO:0000256" key="4">
    <source>
        <dbReference type="ARBA" id="ARBA00023002"/>
    </source>
</evidence>
<dbReference type="InterPro" id="IPR044862">
    <property type="entry name" value="Pro_4_hyd_alph_FE2OG_OXY"/>
</dbReference>
<evidence type="ECO:0000256" key="6">
    <source>
        <dbReference type="SAM" id="MobiDB-lite"/>
    </source>
</evidence>
<name>A0ABR1TWM6_9PEZI</name>
<gene>
    <name evidence="8" type="ORF">PG994_011878</name>
</gene>
<protein>
    <recommendedName>
        <fullName evidence="7">Prolyl 4-hydroxylase alpha subunit domain-containing protein</fullName>
    </recommendedName>
</protein>
<keyword evidence="5" id="KW-0408">Iron</keyword>